<protein>
    <submittedName>
        <fullName evidence="1">TIGR04076 family protein</fullName>
    </submittedName>
</protein>
<organism evidence="1 2">
    <name type="scientific">Anaeromonas frigoriresistens</name>
    <dbReference type="NCBI Taxonomy" id="2683708"/>
    <lineage>
        <taxon>Bacteria</taxon>
        <taxon>Bacillati</taxon>
        <taxon>Bacillota</taxon>
        <taxon>Tissierellia</taxon>
        <taxon>Tissierellales</taxon>
        <taxon>Thermohalobacteraceae</taxon>
        <taxon>Anaeromonas</taxon>
    </lineage>
</organism>
<gene>
    <name evidence="1" type="ORF">GOQ27_01230</name>
</gene>
<evidence type="ECO:0000313" key="2">
    <source>
        <dbReference type="Proteomes" id="UP000724672"/>
    </source>
</evidence>
<dbReference type="AlphaFoldDB" id="A0A942UPZ7"/>
<name>A0A942UPZ7_9FIRM</name>
<comment type="caution">
    <text evidence="1">The sequence shown here is derived from an EMBL/GenBank/DDBJ whole genome shotgun (WGS) entry which is preliminary data.</text>
</comment>
<dbReference type="NCBIfam" id="TIGR04076">
    <property type="entry name" value="TIGR04076 family protein"/>
    <property type="match status" value="1"/>
</dbReference>
<dbReference type="InterPro" id="IPR023811">
    <property type="entry name" value="CHP04076"/>
</dbReference>
<proteinExistence type="predicted"/>
<sequence>MMKVKLTILESKCRGNYHRTGDTFIVEDICPPICHELWQSIYPSVYTLLNKGDLDYEATREKKFRMRCPDNGRVLIHGEVVQD</sequence>
<reference evidence="1" key="1">
    <citation type="submission" date="2019-12" db="EMBL/GenBank/DDBJ databases">
        <title>Clostridiaceae gen. nov. sp. nov., isolated from sediment in Xinjiang, China.</title>
        <authorList>
            <person name="Zhang R."/>
        </authorList>
    </citation>
    <scope>NUCLEOTIDE SEQUENCE</scope>
    <source>
        <strain evidence="1">D2Q-11</strain>
    </source>
</reference>
<keyword evidence="2" id="KW-1185">Reference proteome</keyword>
<evidence type="ECO:0000313" key="1">
    <source>
        <dbReference type="EMBL" id="MBS4537063.1"/>
    </source>
</evidence>
<accession>A0A942UPZ7</accession>
<dbReference type="EMBL" id="WSFT01000010">
    <property type="protein sequence ID" value="MBS4537063.1"/>
    <property type="molecule type" value="Genomic_DNA"/>
</dbReference>
<dbReference type="Proteomes" id="UP000724672">
    <property type="component" value="Unassembled WGS sequence"/>
</dbReference>